<evidence type="ECO:0000313" key="2">
    <source>
        <dbReference type="EMBL" id="MFD2235094.1"/>
    </source>
</evidence>
<comment type="caution">
    <text evidence="2">The sequence shown here is derived from an EMBL/GenBank/DDBJ whole genome shotgun (WGS) entry which is preliminary data.</text>
</comment>
<dbReference type="EMBL" id="JBHUIY010000036">
    <property type="protein sequence ID" value="MFD2235094.1"/>
    <property type="molecule type" value="Genomic_DNA"/>
</dbReference>
<organism evidence="2 3">
    <name type="scientific">Phaeospirillum tilakii</name>
    <dbReference type="NCBI Taxonomy" id="741673"/>
    <lineage>
        <taxon>Bacteria</taxon>
        <taxon>Pseudomonadati</taxon>
        <taxon>Pseudomonadota</taxon>
        <taxon>Alphaproteobacteria</taxon>
        <taxon>Rhodospirillales</taxon>
        <taxon>Rhodospirillaceae</taxon>
        <taxon>Phaeospirillum</taxon>
    </lineage>
</organism>
<evidence type="ECO:0008006" key="4">
    <source>
        <dbReference type="Google" id="ProtNLM"/>
    </source>
</evidence>
<sequence length="337" mass="34239">GPAAAAATGAAASASTATAAAAAAQQAVGGTRVSPTDTTPATLSAKIGASGLLGVAITNPGAAEGLTLSVPVAPQAEAEAGTAGDKAMTPLRTAQAIAAQALPPFRNLLINTDFADPVNQRSYASGTVTTAANQYTYDRWRVVTSGQALVWADGVITAPAGGLEQVVEGKMIPRSGVYALSWTGTATAIIDGVAVAKGGTVTLTKGTDATVRFSGGTVQYPQLEWGPRATAWEVLPYDVTLARCWRYYELVVYGGRYWGTGISTTMYEVAPFKVPKRVTPTIVLPPATNAAWNATGGGATPTSWTAGATLWAAVICATCSSSFAGICLSYLSANAEL</sequence>
<proteinExistence type="predicted"/>
<dbReference type="Proteomes" id="UP001597296">
    <property type="component" value="Unassembled WGS sequence"/>
</dbReference>
<feature type="non-terminal residue" evidence="2">
    <location>
        <position position="1"/>
    </location>
</feature>
<feature type="signal peptide" evidence="1">
    <location>
        <begin position="1"/>
        <end position="19"/>
    </location>
</feature>
<name>A0ABW5CCS8_9PROT</name>
<accession>A0ABW5CCS8</accession>
<evidence type="ECO:0000256" key="1">
    <source>
        <dbReference type="SAM" id="SignalP"/>
    </source>
</evidence>
<feature type="chain" id="PRO_5045458494" description="PA14 domain-containing protein" evidence="1">
    <location>
        <begin position="20"/>
        <end position="337"/>
    </location>
</feature>
<protein>
    <recommendedName>
        <fullName evidence="4">PA14 domain-containing protein</fullName>
    </recommendedName>
</protein>
<gene>
    <name evidence="2" type="ORF">ACFSNB_14875</name>
</gene>
<keyword evidence="3" id="KW-1185">Reference proteome</keyword>
<keyword evidence="1" id="KW-0732">Signal</keyword>
<evidence type="ECO:0000313" key="3">
    <source>
        <dbReference type="Proteomes" id="UP001597296"/>
    </source>
</evidence>
<reference evidence="3" key="1">
    <citation type="journal article" date="2019" name="Int. J. Syst. Evol. Microbiol.">
        <title>The Global Catalogue of Microorganisms (GCM) 10K type strain sequencing project: providing services to taxonomists for standard genome sequencing and annotation.</title>
        <authorList>
            <consortium name="The Broad Institute Genomics Platform"/>
            <consortium name="The Broad Institute Genome Sequencing Center for Infectious Disease"/>
            <person name="Wu L."/>
            <person name="Ma J."/>
        </authorList>
    </citation>
    <scope>NUCLEOTIDE SEQUENCE [LARGE SCALE GENOMIC DNA]</scope>
    <source>
        <strain evidence="3">KCTC 15012</strain>
    </source>
</reference>
<dbReference type="RefSeq" id="WP_377317951.1">
    <property type="nucleotide sequence ID" value="NZ_JBHUIY010000036.1"/>
</dbReference>